<evidence type="ECO:0000313" key="2">
    <source>
        <dbReference type="Proteomes" id="UP000005439"/>
    </source>
</evidence>
<reference evidence="1 2" key="2">
    <citation type="journal article" date="2012" name="Stand. Genomic Sci.">
        <title>Complete genome sequence of the moderately thermophilic mineral-sulfide-oxidizing firmicute Sulfobacillus acidophilus type strain (NAL(T)).</title>
        <authorList>
            <person name="Anderson I."/>
            <person name="Chertkov O."/>
            <person name="Chen A."/>
            <person name="Saunders E."/>
            <person name="Lapidus A."/>
            <person name="Nolan M."/>
            <person name="Lucas S."/>
            <person name="Hammon N."/>
            <person name="Deshpande S."/>
            <person name="Cheng J.F."/>
            <person name="Han C."/>
            <person name="Tapia R."/>
            <person name="Goodwin L.A."/>
            <person name="Pitluck S."/>
            <person name="Liolios K."/>
            <person name="Pagani I."/>
            <person name="Ivanova N."/>
            <person name="Mikhailova N."/>
            <person name="Pati A."/>
            <person name="Palaniappan K."/>
            <person name="Land M."/>
            <person name="Pan C."/>
            <person name="Rohde M."/>
            <person name="Pukall R."/>
            <person name="Goker M."/>
            <person name="Detter J.C."/>
            <person name="Woyke T."/>
            <person name="Bristow J."/>
            <person name="Eisen J.A."/>
            <person name="Markowitz V."/>
            <person name="Hugenholtz P."/>
            <person name="Kyrpides N.C."/>
            <person name="Klenk H.P."/>
            <person name="Mavromatis K."/>
        </authorList>
    </citation>
    <scope>NUCLEOTIDE SEQUENCE [LARGE SCALE GENOMIC DNA]</scope>
    <source>
        <strain evidence="2">ATCC 700253 / DSM 10332 / NAL</strain>
    </source>
</reference>
<dbReference type="PATRIC" id="fig|679936.5.peg.3573"/>
<protein>
    <recommendedName>
        <fullName evidence="3">WD40 repeat domain-containing protein</fullName>
    </recommendedName>
</protein>
<dbReference type="SUPFAM" id="SSF50969">
    <property type="entry name" value="YVTN repeat-like/Quinoprotein amine dehydrogenase"/>
    <property type="match status" value="1"/>
</dbReference>
<proteinExistence type="predicted"/>
<keyword evidence="2" id="KW-1185">Reference proteome</keyword>
<dbReference type="AlphaFoldDB" id="G8TUC7"/>
<sequence length="332" mass="36409">MNRWRIVAVVVALALIGLIWYEHTRPEPLPPYPGTTANPIKFPRGAKALAPGSPVAATTRPYTPIDSPLAGADWLLPLASDSLFSDSLHDGQAAWVVDGHPVRLSEVPTDPVDRLTWSPDGHQLAWVNNRGATIIGYRQGRFTTSNQPGATAFAWLSNTEWVWIQHGQALVSTGQRREIAGVPALYHPIAPQTRSVLSDRKGTLLVTSLTSGPPRQIARVNPRRWPVLLSAAAWAPHTSAWLLERPGSVPAYLFLVVHNRQAVFWRFLSPLPPEWTVSRGHIYLLGALPNQELAWIHHGQLIPLNVTPGLFSSGPAGILWRGANGFLQLVKP</sequence>
<reference evidence="2" key="1">
    <citation type="submission" date="2011-12" db="EMBL/GenBank/DDBJ databases">
        <title>The complete genome of chromosome of Sulfobacillus acidophilus DSM 10332.</title>
        <authorList>
            <person name="Lucas S."/>
            <person name="Han J."/>
            <person name="Lapidus A."/>
            <person name="Bruce D."/>
            <person name="Goodwin L."/>
            <person name="Pitluck S."/>
            <person name="Peters L."/>
            <person name="Kyrpides N."/>
            <person name="Mavromatis K."/>
            <person name="Ivanova N."/>
            <person name="Mikhailova N."/>
            <person name="Chertkov O."/>
            <person name="Saunders E."/>
            <person name="Detter J.C."/>
            <person name="Tapia R."/>
            <person name="Han C."/>
            <person name="Land M."/>
            <person name="Hauser L."/>
            <person name="Markowitz V."/>
            <person name="Cheng J.-F."/>
            <person name="Hugenholtz P."/>
            <person name="Woyke T."/>
            <person name="Wu D."/>
            <person name="Pukall R."/>
            <person name="Gehrich-Schroeter G."/>
            <person name="Schneider S."/>
            <person name="Klenk H.-P."/>
            <person name="Eisen J.A."/>
        </authorList>
    </citation>
    <scope>NUCLEOTIDE SEQUENCE [LARGE SCALE GENOMIC DNA]</scope>
    <source>
        <strain evidence="2">ATCC 700253 / DSM 10332 / NAL</strain>
    </source>
</reference>
<name>G8TUC7_SULAD</name>
<dbReference type="EMBL" id="CP003179">
    <property type="protein sequence ID" value="AEW06889.1"/>
    <property type="molecule type" value="Genomic_DNA"/>
</dbReference>
<evidence type="ECO:0000313" key="1">
    <source>
        <dbReference type="EMBL" id="AEW06889.1"/>
    </source>
</evidence>
<dbReference type="Proteomes" id="UP000005439">
    <property type="component" value="Chromosome"/>
</dbReference>
<organism evidence="1 2">
    <name type="scientific">Sulfobacillus acidophilus (strain ATCC 700253 / DSM 10332 / NAL)</name>
    <dbReference type="NCBI Taxonomy" id="679936"/>
    <lineage>
        <taxon>Bacteria</taxon>
        <taxon>Bacillati</taxon>
        <taxon>Bacillota</taxon>
        <taxon>Clostridia</taxon>
        <taxon>Eubacteriales</taxon>
        <taxon>Clostridiales Family XVII. Incertae Sedis</taxon>
        <taxon>Sulfobacillus</taxon>
    </lineage>
</organism>
<dbReference type="STRING" id="679936.Sulac_3451"/>
<dbReference type="HOGENOM" id="CLU_836589_0_0_9"/>
<evidence type="ECO:0008006" key="3">
    <source>
        <dbReference type="Google" id="ProtNLM"/>
    </source>
</evidence>
<gene>
    <name evidence="1" type="ordered locus">Sulac_3451</name>
</gene>
<dbReference type="InterPro" id="IPR011044">
    <property type="entry name" value="Quino_amine_DH_bsu"/>
</dbReference>
<accession>G8TUC7</accession>
<dbReference type="KEGG" id="sap:Sulac_3451"/>